<proteinExistence type="predicted"/>
<organism evidence="2 3">
    <name type="scientific">Rhizopus oryzae</name>
    <name type="common">Mucormycosis agent</name>
    <name type="synonym">Rhizopus arrhizus var. delemar</name>
    <dbReference type="NCBI Taxonomy" id="64495"/>
    <lineage>
        <taxon>Eukaryota</taxon>
        <taxon>Fungi</taxon>
        <taxon>Fungi incertae sedis</taxon>
        <taxon>Mucoromycota</taxon>
        <taxon>Mucoromycotina</taxon>
        <taxon>Mucoromycetes</taxon>
        <taxon>Mucorales</taxon>
        <taxon>Mucorineae</taxon>
        <taxon>Rhizopodaceae</taxon>
        <taxon>Rhizopus</taxon>
    </lineage>
</organism>
<protein>
    <submittedName>
        <fullName evidence="2">Uncharacterized protein</fullName>
    </submittedName>
</protein>
<feature type="transmembrane region" description="Helical" evidence="1">
    <location>
        <begin position="229"/>
        <end position="249"/>
    </location>
</feature>
<evidence type="ECO:0000313" key="3">
    <source>
        <dbReference type="Proteomes" id="UP000716291"/>
    </source>
</evidence>
<evidence type="ECO:0000313" key="2">
    <source>
        <dbReference type="EMBL" id="KAG1305970.1"/>
    </source>
</evidence>
<name>A0A9P6X5T0_RHIOR</name>
<feature type="transmembrane region" description="Helical" evidence="1">
    <location>
        <begin position="89"/>
        <end position="107"/>
    </location>
</feature>
<keyword evidence="3" id="KW-1185">Reference proteome</keyword>
<keyword evidence="1" id="KW-1133">Transmembrane helix</keyword>
<sequence>MSRTNNLNEQDENLPTDLSSLQDIFSFRFFEGRPITNVLLAILWSIGLPILLYELLKPRLGQVVSMIIASCPPLIIVISRMMKTRTLDILGFVAGISFLISGIISIAQPSEQVSSICESIVPLLVGVFCLLSLIPIKIGRFELRPLVYSITNQLMPQVETNEDLVSKDKERINKANKAGLLDWVYTHMAKIRNDVRILTAGWGIILIIGFIVKAIIASTTTDISKAQNFGYIFFTLATVVMIVISWLFMKLMKKHVGEQSSEMMKEGCSNTQWGINTLFNGFNQITG</sequence>
<dbReference type="AlphaFoldDB" id="A0A9P6X5T0"/>
<keyword evidence="1" id="KW-0472">Membrane</keyword>
<feature type="transmembrane region" description="Helical" evidence="1">
    <location>
        <begin position="35"/>
        <end position="53"/>
    </location>
</feature>
<feature type="transmembrane region" description="Helical" evidence="1">
    <location>
        <begin position="197"/>
        <end position="217"/>
    </location>
</feature>
<comment type="caution">
    <text evidence="2">The sequence shown here is derived from an EMBL/GenBank/DDBJ whole genome shotgun (WGS) entry which is preliminary data.</text>
</comment>
<gene>
    <name evidence="2" type="ORF">G6F64_007957</name>
</gene>
<feature type="transmembrane region" description="Helical" evidence="1">
    <location>
        <begin position="59"/>
        <end position="77"/>
    </location>
</feature>
<accession>A0A9P6X5T0</accession>
<feature type="transmembrane region" description="Helical" evidence="1">
    <location>
        <begin position="113"/>
        <end position="134"/>
    </location>
</feature>
<evidence type="ECO:0000256" key="1">
    <source>
        <dbReference type="SAM" id="Phobius"/>
    </source>
</evidence>
<dbReference type="EMBL" id="JAANQT010001238">
    <property type="protein sequence ID" value="KAG1305970.1"/>
    <property type="molecule type" value="Genomic_DNA"/>
</dbReference>
<reference evidence="2" key="1">
    <citation type="journal article" date="2020" name="Microb. Genom.">
        <title>Genetic diversity of clinical and environmental Mucorales isolates obtained from an investigation of mucormycosis cases among solid organ transplant recipients.</title>
        <authorList>
            <person name="Nguyen M.H."/>
            <person name="Kaul D."/>
            <person name="Muto C."/>
            <person name="Cheng S.J."/>
            <person name="Richter R.A."/>
            <person name="Bruno V.M."/>
            <person name="Liu G."/>
            <person name="Beyhan S."/>
            <person name="Sundermann A.J."/>
            <person name="Mounaud S."/>
            <person name="Pasculle A.W."/>
            <person name="Nierman W.C."/>
            <person name="Driscoll E."/>
            <person name="Cumbie R."/>
            <person name="Clancy C.J."/>
            <person name="Dupont C.L."/>
        </authorList>
    </citation>
    <scope>NUCLEOTIDE SEQUENCE</scope>
    <source>
        <strain evidence="2">GL11</strain>
    </source>
</reference>
<keyword evidence="1" id="KW-0812">Transmembrane</keyword>
<dbReference type="Proteomes" id="UP000716291">
    <property type="component" value="Unassembled WGS sequence"/>
</dbReference>